<keyword evidence="2" id="KW-1185">Reference proteome</keyword>
<comment type="caution">
    <text evidence="1">The sequence shown here is derived from an EMBL/GenBank/DDBJ whole genome shotgun (WGS) entry which is preliminary data.</text>
</comment>
<gene>
    <name evidence="1" type="ORF">ACOLOM_LOCUS8832</name>
</gene>
<protein>
    <submittedName>
        <fullName evidence="1">7840_t:CDS:1</fullName>
    </submittedName>
</protein>
<proteinExistence type="predicted"/>
<name>A0ACA9NP91_9GLOM</name>
<organism evidence="1 2">
    <name type="scientific">Acaulospora colombiana</name>
    <dbReference type="NCBI Taxonomy" id="27376"/>
    <lineage>
        <taxon>Eukaryota</taxon>
        <taxon>Fungi</taxon>
        <taxon>Fungi incertae sedis</taxon>
        <taxon>Mucoromycota</taxon>
        <taxon>Glomeromycotina</taxon>
        <taxon>Glomeromycetes</taxon>
        <taxon>Diversisporales</taxon>
        <taxon>Acaulosporaceae</taxon>
        <taxon>Acaulospora</taxon>
    </lineage>
</organism>
<evidence type="ECO:0000313" key="2">
    <source>
        <dbReference type="Proteomes" id="UP000789525"/>
    </source>
</evidence>
<feature type="non-terminal residue" evidence="1">
    <location>
        <position position="96"/>
    </location>
</feature>
<dbReference type="EMBL" id="CAJVPT010023900">
    <property type="protein sequence ID" value="CAG8667774.1"/>
    <property type="molecule type" value="Genomic_DNA"/>
</dbReference>
<evidence type="ECO:0000313" key="1">
    <source>
        <dbReference type="EMBL" id="CAG8667774.1"/>
    </source>
</evidence>
<sequence>MTARQVNRNLLKCSKCEKQEKILDSLVLNDEFYRLLRALGARWKYIEGFELARKKLESTDVGDTRWCKVAPNLFTTKLFLGSEHDLCNFNSQTHGG</sequence>
<reference evidence="1" key="1">
    <citation type="submission" date="2021-06" db="EMBL/GenBank/DDBJ databases">
        <authorList>
            <person name="Kallberg Y."/>
            <person name="Tangrot J."/>
            <person name="Rosling A."/>
        </authorList>
    </citation>
    <scope>NUCLEOTIDE SEQUENCE</scope>
    <source>
        <strain evidence="1">CL356</strain>
    </source>
</reference>
<dbReference type="Proteomes" id="UP000789525">
    <property type="component" value="Unassembled WGS sequence"/>
</dbReference>
<accession>A0ACA9NP91</accession>